<dbReference type="EMBL" id="JAHLFV010000231">
    <property type="protein sequence ID" value="MBU3850892.1"/>
    <property type="molecule type" value="Genomic_DNA"/>
</dbReference>
<dbReference type="PANTHER" id="PTHR30603">
    <property type="entry name" value="RNA POLYMERASE SIGMA FACTOR RPO"/>
    <property type="match status" value="1"/>
</dbReference>
<reference evidence="8" key="2">
    <citation type="submission" date="2021-04" db="EMBL/GenBank/DDBJ databases">
        <authorList>
            <person name="Gilroy R."/>
        </authorList>
    </citation>
    <scope>NUCLEOTIDE SEQUENCE</scope>
    <source>
        <strain evidence="8">Gambia15-2214</strain>
    </source>
</reference>
<evidence type="ECO:0000256" key="1">
    <source>
        <dbReference type="ARBA" id="ARBA00023015"/>
    </source>
</evidence>
<dbReference type="InterPro" id="IPR007624">
    <property type="entry name" value="RNA_pol_sigma70_r3"/>
</dbReference>
<keyword evidence="4 5" id="KW-0804">Transcription</keyword>
<dbReference type="InterPro" id="IPR014284">
    <property type="entry name" value="RNA_pol_sigma-70_dom"/>
</dbReference>
<dbReference type="InterPro" id="IPR009042">
    <property type="entry name" value="RNA_pol_sigma70_r1_2"/>
</dbReference>
<dbReference type="AlphaFoldDB" id="A0A9E2NZQ8"/>
<dbReference type="Pfam" id="PF00140">
    <property type="entry name" value="Sigma70_r1_2"/>
    <property type="match status" value="1"/>
</dbReference>
<keyword evidence="3 5" id="KW-0238">DNA-binding</keyword>
<dbReference type="Pfam" id="PF04542">
    <property type="entry name" value="Sigma70_r2"/>
    <property type="match status" value="1"/>
</dbReference>
<evidence type="ECO:0000259" key="7">
    <source>
        <dbReference type="PROSITE" id="PS00716"/>
    </source>
</evidence>
<dbReference type="GO" id="GO:0003677">
    <property type="term" value="F:DNA binding"/>
    <property type="evidence" value="ECO:0007669"/>
    <property type="project" value="UniProtKB-KW"/>
</dbReference>
<protein>
    <recommendedName>
        <fullName evidence="5">RNA polymerase sigma factor</fullName>
    </recommendedName>
</protein>
<dbReference type="Pfam" id="PF04539">
    <property type="entry name" value="Sigma70_r3"/>
    <property type="match status" value="1"/>
</dbReference>
<proteinExistence type="inferred from homology"/>
<comment type="similarity">
    <text evidence="5">Belongs to the sigma-70 factor family.</text>
</comment>
<comment type="caution">
    <text evidence="8">The sequence shown here is derived from an EMBL/GenBank/DDBJ whole genome shotgun (WGS) entry which is preliminary data.</text>
</comment>
<dbReference type="GO" id="GO:0006352">
    <property type="term" value="P:DNA-templated transcription initiation"/>
    <property type="evidence" value="ECO:0007669"/>
    <property type="project" value="InterPro"/>
</dbReference>
<name>A0A9E2NZQ8_9SPIR</name>
<keyword evidence="1 5" id="KW-0805">Transcription regulation</keyword>
<dbReference type="PANTHER" id="PTHR30603:SF47">
    <property type="entry name" value="RNA POLYMERASE SIGMA FACTOR SIGD, CHLOROPLASTIC"/>
    <property type="match status" value="1"/>
</dbReference>
<sequence>MTKDNYVMNSGEDNILLMYLKDINRIPLLSREEEIELAQKAAQGDEAAKNKIVNANLRFVVNVAKKYQNHGLDLLDLISEGNIGLLTAIERFDVSKGYHFISYAVWWIRQAILKAICEKSRAIRLPLNRANELVQIEQARKEIATDKTEEEELQEVAEMLHMDPRHVHDLLNISRDMVSLDVPVNTGDNTNTSVGDFIVDGNHQTPEEAMMEISMKEEIDSVLNALTEKEATVLRYRFGLNGNKSMSLKEVGDKFNLTKERIRQIEKKAIKRLQTPSYAARLEAYVA</sequence>
<feature type="domain" description="RNA polymerase sigma-70" evidence="6">
    <location>
        <begin position="76"/>
        <end position="89"/>
    </location>
</feature>
<comment type="function">
    <text evidence="5">Sigma factors are initiation factors that promote the attachment of RNA polymerase to specific initiation sites and are then released.</text>
</comment>
<dbReference type="InterPro" id="IPR036388">
    <property type="entry name" value="WH-like_DNA-bd_sf"/>
</dbReference>
<evidence type="ECO:0000313" key="8">
    <source>
        <dbReference type="EMBL" id="MBU3850892.1"/>
    </source>
</evidence>
<dbReference type="InterPro" id="IPR050239">
    <property type="entry name" value="Sigma-70_RNA_pol_init_factors"/>
</dbReference>
<dbReference type="SUPFAM" id="SSF88946">
    <property type="entry name" value="Sigma2 domain of RNA polymerase sigma factors"/>
    <property type="match status" value="1"/>
</dbReference>
<dbReference type="InterPro" id="IPR007630">
    <property type="entry name" value="RNA_pol_sigma70_r4"/>
</dbReference>
<dbReference type="CDD" id="cd06171">
    <property type="entry name" value="Sigma70_r4"/>
    <property type="match status" value="1"/>
</dbReference>
<dbReference type="SUPFAM" id="SSF88659">
    <property type="entry name" value="Sigma3 and sigma4 domains of RNA polymerase sigma factors"/>
    <property type="match status" value="2"/>
</dbReference>
<accession>A0A9E2NZQ8</accession>
<feature type="domain" description="RNA polymerase sigma-70" evidence="7">
    <location>
        <begin position="247"/>
        <end position="273"/>
    </location>
</feature>
<evidence type="ECO:0000256" key="3">
    <source>
        <dbReference type="ARBA" id="ARBA00023125"/>
    </source>
</evidence>
<dbReference type="Gene3D" id="1.10.10.10">
    <property type="entry name" value="Winged helix-like DNA-binding domain superfamily/Winged helix DNA-binding domain"/>
    <property type="match status" value="2"/>
</dbReference>
<dbReference type="Pfam" id="PF04545">
    <property type="entry name" value="Sigma70_r4"/>
    <property type="match status" value="1"/>
</dbReference>
<dbReference type="Gene3D" id="1.10.601.10">
    <property type="entry name" value="RNA Polymerase Primary Sigma Factor"/>
    <property type="match status" value="1"/>
</dbReference>
<dbReference type="InterPro" id="IPR007627">
    <property type="entry name" value="RNA_pol_sigma70_r2"/>
</dbReference>
<dbReference type="PRINTS" id="PR00046">
    <property type="entry name" value="SIGMA70FCT"/>
</dbReference>
<evidence type="ECO:0000259" key="6">
    <source>
        <dbReference type="PROSITE" id="PS00715"/>
    </source>
</evidence>
<dbReference type="Proteomes" id="UP000823914">
    <property type="component" value="Unassembled WGS sequence"/>
</dbReference>
<dbReference type="NCBIfam" id="TIGR02937">
    <property type="entry name" value="sigma70-ECF"/>
    <property type="match status" value="1"/>
</dbReference>
<dbReference type="GO" id="GO:0016987">
    <property type="term" value="F:sigma factor activity"/>
    <property type="evidence" value="ECO:0007669"/>
    <property type="project" value="UniProtKB-KW"/>
</dbReference>
<dbReference type="PIRSF" id="PIRSF000770">
    <property type="entry name" value="RNA_pol_sigma-SigE/K"/>
    <property type="match status" value="1"/>
</dbReference>
<organism evidence="8 9">
    <name type="scientific">Candidatus Treponema excrementipullorum</name>
    <dbReference type="NCBI Taxonomy" id="2838768"/>
    <lineage>
        <taxon>Bacteria</taxon>
        <taxon>Pseudomonadati</taxon>
        <taxon>Spirochaetota</taxon>
        <taxon>Spirochaetia</taxon>
        <taxon>Spirochaetales</taxon>
        <taxon>Treponemataceae</taxon>
        <taxon>Treponema</taxon>
    </lineage>
</organism>
<evidence type="ECO:0000313" key="9">
    <source>
        <dbReference type="Proteomes" id="UP000823914"/>
    </source>
</evidence>
<dbReference type="InterPro" id="IPR013324">
    <property type="entry name" value="RNA_pol_sigma_r3/r4-like"/>
</dbReference>
<keyword evidence="2 5" id="KW-0731">Sigma factor</keyword>
<evidence type="ECO:0000256" key="2">
    <source>
        <dbReference type="ARBA" id="ARBA00023082"/>
    </source>
</evidence>
<evidence type="ECO:0000256" key="5">
    <source>
        <dbReference type="RuleBase" id="RU362124"/>
    </source>
</evidence>
<reference evidence="8" key="1">
    <citation type="journal article" date="2021" name="PeerJ">
        <title>Extensive microbial diversity within the chicken gut microbiome revealed by metagenomics and culture.</title>
        <authorList>
            <person name="Gilroy R."/>
            <person name="Ravi A."/>
            <person name="Getino M."/>
            <person name="Pursley I."/>
            <person name="Horton D.L."/>
            <person name="Alikhan N.F."/>
            <person name="Baker D."/>
            <person name="Gharbi K."/>
            <person name="Hall N."/>
            <person name="Watson M."/>
            <person name="Adriaenssens E.M."/>
            <person name="Foster-Nyarko E."/>
            <person name="Jarju S."/>
            <person name="Secka A."/>
            <person name="Antonio M."/>
            <person name="Oren A."/>
            <person name="Chaudhuri R.R."/>
            <person name="La Ragione R."/>
            <person name="Hildebrand F."/>
            <person name="Pallen M.J."/>
        </authorList>
    </citation>
    <scope>NUCLEOTIDE SEQUENCE</scope>
    <source>
        <strain evidence="8">Gambia15-2214</strain>
    </source>
</reference>
<dbReference type="InterPro" id="IPR013325">
    <property type="entry name" value="RNA_pol_sigma_r2"/>
</dbReference>
<dbReference type="InterPro" id="IPR000943">
    <property type="entry name" value="RNA_pol_sigma70"/>
</dbReference>
<dbReference type="PROSITE" id="PS00716">
    <property type="entry name" value="SIGMA70_2"/>
    <property type="match status" value="1"/>
</dbReference>
<evidence type="ECO:0000256" key="4">
    <source>
        <dbReference type="ARBA" id="ARBA00023163"/>
    </source>
</evidence>
<dbReference type="PROSITE" id="PS00715">
    <property type="entry name" value="SIGMA70_1"/>
    <property type="match status" value="1"/>
</dbReference>
<gene>
    <name evidence="8" type="ORF">IAA16_10030</name>
</gene>